<dbReference type="PANTHER" id="PTHR46390">
    <property type="entry name" value="MANNOSE-1-PHOSPHATE GUANYLYLTRANSFERASE"/>
    <property type="match status" value="1"/>
</dbReference>
<feature type="domain" description="MannoseP isomerase/GMP-like beta-helix" evidence="2">
    <location>
        <begin position="290"/>
        <end position="345"/>
    </location>
</feature>
<dbReference type="Gene3D" id="3.90.550.10">
    <property type="entry name" value="Spore Coat Polysaccharide Biosynthesis Protein SpsA, Chain A"/>
    <property type="match status" value="1"/>
</dbReference>
<evidence type="ECO:0000259" key="1">
    <source>
        <dbReference type="Pfam" id="PF00483"/>
    </source>
</evidence>
<dbReference type="GO" id="GO:0004475">
    <property type="term" value="F:mannose-1-phosphate guanylyltransferase (GTP) activity"/>
    <property type="evidence" value="ECO:0007669"/>
    <property type="project" value="TreeGrafter"/>
</dbReference>
<dbReference type="InterPro" id="IPR029044">
    <property type="entry name" value="Nucleotide-diphossugar_trans"/>
</dbReference>
<evidence type="ECO:0000259" key="2">
    <source>
        <dbReference type="Pfam" id="PF22640"/>
    </source>
</evidence>
<reference evidence="3" key="2">
    <citation type="journal article" date="2021" name="Microbiome">
        <title>Successional dynamics and alternative stable states in a saline activated sludge microbial community over 9 years.</title>
        <authorList>
            <person name="Wang Y."/>
            <person name="Ye J."/>
            <person name="Ju F."/>
            <person name="Liu L."/>
            <person name="Boyd J.A."/>
            <person name="Deng Y."/>
            <person name="Parks D.H."/>
            <person name="Jiang X."/>
            <person name="Yin X."/>
            <person name="Woodcroft B.J."/>
            <person name="Tyson G.W."/>
            <person name="Hugenholtz P."/>
            <person name="Polz M.F."/>
            <person name="Zhang T."/>
        </authorList>
    </citation>
    <scope>NUCLEOTIDE SEQUENCE</scope>
    <source>
        <strain evidence="3">HKST-UBA15</strain>
    </source>
</reference>
<dbReference type="Pfam" id="PF00483">
    <property type="entry name" value="NTP_transferase"/>
    <property type="match status" value="1"/>
</dbReference>
<accession>A0A955I6V7</accession>
<evidence type="ECO:0000313" key="3">
    <source>
        <dbReference type="EMBL" id="MCA9379601.1"/>
    </source>
</evidence>
<comment type="caution">
    <text evidence="3">The sequence shown here is derived from an EMBL/GenBank/DDBJ whole genome shotgun (WGS) entry which is preliminary data.</text>
</comment>
<evidence type="ECO:0000313" key="4">
    <source>
        <dbReference type="Proteomes" id="UP000745577"/>
    </source>
</evidence>
<dbReference type="InterPro" id="IPR051161">
    <property type="entry name" value="Mannose-6P_isomerase_type2"/>
</dbReference>
<proteinExistence type="predicted"/>
<dbReference type="SUPFAM" id="SSF159283">
    <property type="entry name" value="Guanosine diphospho-D-mannose pyrophosphorylase/mannose-6-phosphate isomerase linker domain"/>
    <property type="match status" value="1"/>
</dbReference>
<feature type="domain" description="Nucleotidyl transferase" evidence="1">
    <location>
        <begin position="2"/>
        <end position="279"/>
    </location>
</feature>
<gene>
    <name evidence="3" type="ORF">KC675_00290</name>
</gene>
<reference evidence="3" key="1">
    <citation type="submission" date="2020-04" db="EMBL/GenBank/DDBJ databases">
        <authorList>
            <person name="Zhang T."/>
        </authorList>
    </citation>
    <scope>NUCLEOTIDE SEQUENCE</scope>
    <source>
        <strain evidence="3">HKST-UBA15</strain>
    </source>
</reference>
<keyword evidence="3" id="KW-0548">Nucleotidyltransferase</keyword>
<protein>
    <submittedName>
        <fullName evidence="3">Mannose-1-phosphate guanylyltransferase</fullName>
    </submittedName>
</protein>
<dbReference type="InterPro" id="IPR054566">
    <property type="entry name" value="ManC/GMP-like_b-helix"/>
</dbReference>
<keyword evidence="3" id="KW-0808">Transferase</keyword>
<sequence length="355" mass="40533">MKVIIFAGGHGLRMWPISRKNSPKQFEQMFNGKSTLQLMVERVESLVGLENVYISTNNKFKEIIREQIPALPAENIIYEPAKRDLAPAVGLSMMKLHEMGVDEPVAILWSDHLIKDNPEFQKAMQVGEKLIIENPNRFVFTGEIPRFANNNIGWINIGEVEKNLDGIDVYSFEGWTYRPAIDLCNRLFESGKAIWNTGYFITSVKFVIERYREHMPEMTQKLEQIIENPDLMEDIYPTLESISFDDGIVVKTNKDQAVVLKVDMGWSDPGSLYALKEALVSNTDDNFVKGRAITLDNKDSMIYNQNDAQLVTTIGLDGFVVVNTGDTILVCHKDRIQDIKELLKKVEEEGYEEYL</sequence>
<name>A0A955I6V7_9BACT</name>
<dbReference type="Proteomes" id="UP000745577">
    <property type="component" value="Unassembled WGS sequence"/>
</dbReference>
<dbReference type="Pfam" id="PF22640">
    <property type="entry name" value="ManC_GMP_beta-helix"/>
    <property type="match status" value="1"/>
</dbReference>
<dbReference type="PANTHER" id="PTHR46390:SF1">
    <property type="entry name" value="MANNOSE-1-PHOSPHATE GUANYLYLTRANSFERASE"/>
    <property type="match status" value="1"/>
</dbReference>
<organism evidence="3 4">
    <name type="scientific">Candidatus Dojkabacteria bacterium</name>
    <dbReference type="NCBI Taxonomy" id="2099670"/>
    <lineage>
        <taxon>Bacteria</taxon>
        <taxon>Candidatus Dojkabacteria</taxon>
    </lineage>
</organism>
<dbReference type="AlphaFoldDB" id="A0A955I6V7"/>
<dbReference type="InterPro" id="IPR005835">
    <property type="entry name" value="NTP_transferase_dom"/>
</dbReference>
<dbReference type="SUPFAM" id="SSF53448">
    <property type="entry name" value="Nucleotide-diphospho-sugar transferases"/>
    <property type="match status" value="1"/>
</dbReference>
<dbReference type="EMBL" id="JAGQLL010000003">
    <property type="protein sequence ID" value="MCA9379601.1"/>
    <property type="molecule type" value="Genomic_DNA"/>
</dbReference>
<dbReference type="GO" id="GO:0009298">
    <property type="term" value="P:GDP-mannose biosynthetic process"/>
    <property type="evidence" value="ECO:0007669"/>
    <property type="project" value="TreeGrafter"/>
</dbReference>